<evidence type="ECO:0000259" key="3">
    <source>
        <dbReference type="PROSITE" id="PS51194"/>
    </source>
</evidence>
<dbReference type="EMBL" id="JAOPGA020000605">
    <property type="protein sequence ID" value="KAL0479867.1"/>
    <property type="molecule type" value="Genomic_DNA"/>
</dbReference>
<dbReference type="Gene3D" id="3.40.50.300">
    <property type="entry name" value="P-loop containing nucleotide triphosphate hydrolases"/>
    <property type="match status" value="1"/>
</dbReference>
<evidence type="ECO:0000256" key="2">
    <source>
        <dbReference type="SAM" id="MobiDB-lite"/>
    </source>
</evidence>
<dbReference type="InterPro" id="IPR001650">
    <property type="entry name" value="Helicase_C-like"/>
</dbReference>
<accession>A0AAW2YR82</accession>
<dbReference type="PROSITE" id="PS51194">
    <property type="entry name" value="HELICASE_CTER"/>
    <property type="match status" value="1"/>
</dbReference>
<dbReference type="SUPFAM" id="SSF52540">
    <property type="entry name" value="P-loop containing nucleoside triphosphate hydrolases"/>
    <property type="match status" value="1"/>
</dbReference>
<dbReference type="InterPro" id="IPR027417">
    <property type="entry name" value="P-loop_NTPase"/>
</dbReference>
<dbReference type="GO" id="GO:0016787">
    <property type="term" value="F:hydrolase activity"/>
    <property type="evidence" value="ECO:0007669"/>
    <property type="project" value="UniProtKB-KW"/>
</dbReference>
<dbReference type="CDD" id="cd18793">
    <property type="entry name" value="SF2_C_SNF"/>
    <property type="match status" value="1"/>
</dbReference>
<organism evidence="4 5">
    <name type="scientific">Acrasis kona</name>
    <dbReference type="NCBI Taxonomy" id="1008807"/>
    <lineage>
        <taxon>Eukaryota</taxon>
        <taxon>Discoba</taxon>
        <taxon>Heterolobosea</taxon>
        <taxon>Tetramitia</taxon>
        <taxon>Eutetramitia</taxon>
        <taxon>Acrasidae</taxon>
        <taxon>Acrasis</taxon>
    </lineage>
</organism>
<feature type="domain" description="Helicase C-terminal" evidence="3">
    <location>
        <begin position="127"/>
        <end position="285"/>
    </location>
</feature>
<reference evidence="4 5" key="1">
    <citation type="submission" date="2024-03" db="EMBL/GenBank/DDBJ databases">
        <title>The Acrasis kona genome and developmental transcriptomes reveal deep origins of eukaryotic multicellular pathways.</title>
        <authorList>
            <person name="Sheikh S."/>
            <person name="Fu C.-J."/>
            <person name="Brown M.W."/>
            <person name="Baldauf S.L."/>
        </authorList>
    </citation>
    <scope>NUCLEOTIDE SEQUENCE [LARGE SCALE GENOMIC DNA]</scope>
    <source>
        <strain evidence="4 5">ATCC MYA-3509</strain>
    </source>
</reference>
<evidence type="ECO:0000256" key="1">
    <source>
        <dbReference type="ARBA" id="ARBA00022801"/>
    </source>
</evidence>
<dbReference type="Pfam" id="PF00271">
    <property type="entry name" value="Helicase_C"/>
    <property type="match status" value="1"/>
</dbReference>
<keyword evidence="1" id="KW-0378">Hydrolase</keyword>
<dbReference type="InterPro" id="IPR049730">
    <property type="entry name" value="SNF2/RAD54-like_C"/>
</dbReference>
<feature type="compositionally biased region" description="Polar residues" evidence="2">
    <location>
        <begin position="515"/>
        <end position="541"/>
    </location>
</feature>
<proteinExistence type="predicted"/>
<dbReference type="Pfam" id="PF00176">
    <property type="entry name" value="SNF2-rel_dom"/>
    <property type="match status" value="1"/>
</dbReference>
<gene>
    <name evidence="4" type="ORF">AKO1_007399</name>
</gene>
<dbReference type="AlphaFoldDB" id="A0AAW2YR82"/>
<feature type="compositionally biased region" description="Acidic residues" evidence="2">
    <location>
        <begin position="481"/>
        <end position="499"/>
    </location>
</feature>
<evidence type="ECO:0000313" key="4">
    <source>
        <dbReference type="EMBL" id="KAL0479867.1"/>
    </source>
</evidence>
<dbReference type="SMART" id="SM00490">
    <property type="entry name" value="HELICc"/>
    <property type="match status" value="1"/>
</dbReference>
<dbReference type="GO" id="GO:0005524">
    <property type="term" value="F:ATP binding"/>
    <property type="evidence" value="ECO:0007669"/>
    <property type="project" value="InterPro"/>
</dbReference>
<dbReference type="Proteomes" id="UP001431209">
    <property type="component" value="Unassembled WGS sequence"/>
</dbReference>
<sequence>MQNDITELYAILELIKAKGLTNNADVFYDEYNDNQEKLKADYVDKYVLRRLTKDHLNIPPMRVVILNVDLTKEQRDVYSLALKNKNNYLVSQFTNSGNIYQELRKICCHPAIDDPSKTVISGCKMILLDKLLARLKEEGHRVIIFTQLTSVVYLLKMYCDQRRYNYASLSAGSKDEDRQHQIDKFQNEDIFLFLATSRVGSLGVNLTAADTVILFDCDTNPQRDLQAIARCRRIGQTKPVTTYIFLCNNTIEKTRFDSSCSKLEVFEKILQPGVKTPIRPQDDISDQTLVDDDIDTIINAAPQAQLSESANLESGADVLNYSTCLDDINWDGSTDVTLYENLKKQEISVETVTELAQNINFSSNNPVDIEDAVLLFTLLDKIVLAMIDREIPLLNDIMTLLSQQINESTSQAKVSFIDKYNKIKSRLDRKRRPEANIKKKKVQISTPKKAIKVNSGERVIRSYSDSEDSEYEPHESGVSDTEPESDMDEDPTSNLEEDIKESRRSSKSLSKKSAGNENNNQFIKRSSPRTKAQPQVPSVSNVDEDSSDEEEEICVFFDIGTEIEHNTIASIRVKTEHQE</sequence>
<name>A0AAW2YR82_9EUKA</name>
<evidence type="ECO:0000313" key="5">
    <source>
        <dbReference type="Proteomes" id="UP001431209"/>
    </source>
</evidence>
<dbReference type="PANTHER" id="PTHR10799">
    <property type="entry name" value="SNF2/RAD54 HELICASE FAMILY"/>
    <property type="match status" value="1"/>
</dbReference>
<keyword evidence="5" id="KW-1185">Reference proteome</keyword>
<dbReference type="InterPro" id="IPR000330">
    <property type="entry name" value="SNF2_N"/>
</dbReference>
<comment type="caution">
    <text evidence="4">The sequence shown here is derived from an EMBL/GenBank/DDBJ whole genome shotgun (WGS) entry which is preliminary data.</text>
</comment>
<feature type="region of interest" description="Disordered" evidence="2">
    <location>
        <begin position="428"/>
        <end position="550"/>
    </location>
</feature>
<protein>
    <recommendedName>
        <fullName evidence="3">Helicase C-terminal domain-containing protein</fullName>
    </recommendedName>
</protein>